<dbReference type="Proteomes" id="UP001375743">
    <property type="component" value="Unassembled WGS sequence"/>
</dbReference>
<keyword evidence="2" id="KW-1185">Reference proteome</keyword>
<sequence>MQAGLAHGEVLAALLAVGIVSAAVATAGLAAAAELPASDTALAGMNADAAGGPCGLAASVALGACRSGAESDFLLAQGICANVADRAAHDGCLGAARDERRQAKSLCTAQFAARQRLCAALGPAAYDPRIDPRDFITAIVNPFFPLRPGTIFVYRQPHGTDTVTVTRRTRRIAGVECVVVHDRSVVDGAVDEDTLDYYAQDRAGNVWYFGEDSQTLEEGRVVGVEGSWRAGVDGARPGIIMPANPAVGRTDRQEFALGTAEDAAAIEGLDARVSVPFGVFRNALRTRAFSPLEPDALETKFYARGIGLVLTIDQVTHEREELIRIEHR</sequence>
<comment type="caution">
    <text evidence="1">The sequence shown here is derived from an EMBL/GenBank/DDBJ whole genome shotgun (WGS) entry which is preliminary data.</text>
</comment>
<dbReference type="RefSeq" id="WP_418158692.1">
    <property type="nucleotide sequence ID" value="NZ_JBBLZC010000005.1"/>
</dbReference>
<proteinExistence type="predicted"/>
<organism evidence="1 2">
    <name type="scientific">Benzoatithermus flavus</name>
    <dbReference type="NCBI Taxonomy" id="3108223"/>
    <lineage>
        <taxon>Bacteria</taxon>
        <taxon>Pseudomonadati</taxon>
        <taxon>Pseudomonadota</taxon>
        <taxon>Alphaproteobacteria</taxon>
        <taxon>Geminicoccales</taxon>
        <taxon>Geminicoccaceae</taxon>
        <taxon>Benzoatithermus</taxon>
    </lineage>
</organism>
<name>A0ABU8XNR7_9PROT</name>
<evidence type="ECO:0000313" key="2">
    <source>
        <dbReference type="Proteomes" id="UP001375743"/>
    </source>
</evidence>
<accession>A0ABU8XNR7</accession>
<protein>
    <submittedName>
        <fullName evidence="1">Uncharacterized protein</fullName>
    </submittedName>
</protein>
<dbReference type="EMBL" id="JBBLZC010000005">
    <property type="protein sequence ID" value="MEK0082838.1"/>
    <property type="molecule type" value="Genomic_DNA"/>
</dbReference>
<evidence type="ECO:0000313" key="1">
    <source>
        <dbReference type="EMBL" id="MEK0082838.1"/>
    </source>
</evidence>
<gene>
    <name evidence="1" type="ORF">U1T56_06730</name>
</gene>
<reference evidence="1 2" key="1">
    <citation type="submission" date="2024-01" db="EMBL/GenBank/DDBJ databases">
        <title>Multi-omics insights into the function and evolution of sodium benzoate biodegradation pathways in Benzoatithermus flavus gen. nov., sp. nov. from hot spring.</title>
        <authorList>
            <person name="Hu C.-J."/>
            <person name="Li W.-J."/>
        </authorList>
    </citation>
    <scope>NUCLEOTIDE SEQUENCE [LARGE SCALE GENOMIC DNA]</scope>
    <source>
        <strain evidence="1 2">SYSU G07066</strain>
    </source>
</reference>